<dbReference type="EMBL" id="PVNH01000005">
    <property type="protein sequence ID" value="PRX47749.1"/>
    <property type="molecule type" value="Genomic_DNA"/>
</dbReference>
<reference evidence="3 4" key="1">
    <citation type="submission" date="2018-03" db="EMBL/GenBank/DDBJ databases">
        <title>Genomic Encyclopedia of Type Strains, Phase III (KMG-III): the genomes of soil and plant-associated and newly described type strains.</title>
        <authorList>
            <person name="Whitman W."/>
        </authorList>
    </citation>
    <scope>NUCLEOTIDE SEQUENCE [LARGE SCALE GENOMIC DNA]</scope>
    <source>
        <strain evidence="3 4">CGMCC 4.7125</strain>
    </source>
</reference>
<feature type="region of interest" description="Disordered" evidence="1">
    <location>
        <begin position="149"/>
        <end position="180"/>
    </location>
</feature>
<evidence type="ECO:0000256" key="1">
    <source>
        <dbReference type="SAM" id="MobiDB-lite"/>
    </source>
</evidence>
<evidence type="ECO:0000313" key="4">
    <source>
        <dbReference type="Proteomes" id="UP000238362"/>
    </source>
</evidence>
<feature type="domain" description="ScoMcrA-like SRA" evidence="2">
    <location>
        <begin position="14"/>
        <end position="141"/>
    </location>
</feature>
<feature type="compositionally biased region" description="Low complexity" evidence="1">
    <location>
        <begin position="149"/>
        <end position="159"/>
    </location>
</feature>
<dbReference type="Proteomes" id="UP000238362">
    <property type="component" value="Unassembled WGS sequence"/>
</dbReference>
<gene>
    <name evidence="3" type="ORF">B0I33_105331</name>
</gene>
<evidence type="ECO:0000313" key="3">
    <source>
        <dbReference type="EMBL" id="PRX47749.1"/>
    </source>
</evidence>
<comment type="caution">
    <text evidence="3">The sequence shown here is derived from an EMBL/GenBank/DDBJ whole genome shotgun (WGS) entry which is preliminary data.</text>
</comment>
<proteinExistence type="predicted"/>
<organism evidence="3 4">
    <name type="scientific">Prauserella shujinwangii</name>
    <dbReference type="NCBI Taxonomy" id="1453103"/>
    <lineage>
        <taxon>Bacteria</taxon>
        <taxon>Bacillati</taxon>
        <taxon>Actinomycetota</taxon>
        <taxon>Actinomycetes</taxon>
        <taxon>Pseudonocardiales</taxon>
        <taxon>Pseudonocardiaceae</taxon>
        <taxon>Prauserella</taxon>
    </lineage>
</organism>
<evidence type="ECO:0000259" key="2">
    <source>
        <dbReference type="Pfam" id="PF26348"/>
    </source>
</evidence>
<dbReference type="AlphaFoldDB" id="A0A2T0LVF3"/>
<keyword evidence="4" id="KW-1185">Reference proteome</keyword>
<name>A0A2T0LVF3_9PSEU</name>
<sequence length="304" mass="34484">MGVRMLAGLQAGDRLRRREVHERFGGRQQGGIGPSTKAPVVLFFTDPAKGHQHGYYDGWDSEGYFHYVGEGQRGDQQLTQGNKAILNHQDDGRSLEGFVADGTTVTYLGEFALVEHYFTDAHETGDPDTLRQVVVFKLRPAADVPVELPSLPISPQSQPRVDRVPVEEQHTERSFVSPDREPYELERREASLVRRYRLYLHRRGHDVDRLRLVPPGESRPLYTDLWDETDKELIEAKGTVTRDSLRFAVGQLLDYRRFADANTLAVLLPSRPRPDLLRYLHELGISVIYPNGDDWSRADPATSG</sequence>
<dbReference type="InterPro" id="IPR058712">
    <property type="entry name" value="SRA_ScoMcrA"/>
</dbReference>
<protein>
    <recommendedName>
        <fullName evidence="2">ScoMcrA-like SRA domain-containing protein</fullName>
    </recommendedName>
</protein>
<dbReference type="Pfam" id="PF26348">
    <property type="entry name" value="SRA_ScoMcrA"/>
    <property type="match status" value="1"/>
</dbReference>
<accession>A0A2T0LVF3</accession>
<feature type="compositionally biased region" description="Basic and acidic residues" evidence="1">
    <location>
        <begin position="160"/>
        <end position="180"/>
    </location>
</feature>